<organism evidence="2 3">
    <name type="scientific">Kitasatospora acidiphila</name>
    <dbReference type="NCBI Taxonomy" id="2567942"/>
    <lineage>
        <taxon>Bacteria</taxon>
        <taxon>Bacillati</taxon>
        <taxon>Actinomycetota</taxon>
        <taxon>Actinomycetes</taxon>
        <taxon>Kitasatosporales</taxon>
        <taxon>Streptomycetaceae</taxon>
        <taxon>Kitasatospora</taxon>
    </lineage>
</organism>
<dbReference type="AlphaFoldDB" id="A0A540W980"/>
<feature type="region of interest" description="Disordered" evidence="1">
    <location>
        <begin position="219"/>
        <end position="257"/>
    </location>
</feature>
<comment type="caution">
    <text evidence="2">The sequence shown here is derived from an EMBL/GenBank/DDBJ whole genome shotgun (WGS) entry which is preliminary data.</text>
</comment>
<evidence type="ECO:0000313" key="3">
    <source>
        <dbReference type="Proteomes" id="UP000319103"/>
    </source>
</evidence>
<name>A0A540W980_9ACTN</name>
<feature type="compositionally biased region" description="Acidic residues" evidence="1">
    <location>
        <begin position="247"/>
        <end position="257"/>
    </location>
</feature>
<sequence length="257" mass="28917">MVLTIDSVSALWRMLTNWTQERARRTKKNSQALATDPDAAVDVAMNLWNDAVDRWSAVMYYLRTFPGIVIVLARGKQVSSVDDNGNPISGRKEWKVVGHKDLGFDCNVWVRMRRGQETEVVKVRSLRMAVNPRRPLQIPDFSIEDLVFNRMGCSVESQPRVMPELAGDRTKPWLAKVEAAKDKDTLAELWRELHPDKSGLTDQEAGTVAAAIRRRVSKLAEPHRELDDQPPSDAEKLRAAAQREADAEFAGDEPADS</sequence>
<proteinExistence type="predicted"/>
<accession>A0A540W980</accession>
<dbReference type="OrthoDB" id="3848202at2"/>
<dbReference type="Proteomes" id="UP000319103">
    <property type="component" value="Unassembled WGS sequence"/>
</dbReference>
<evidence type="ECO:0000256" key="1">
    <source>
        <dbReference type="SAM" id="MobiDB-lite"/>
    </source>
</evidence>
<reference evidence="2 3" key="1">
    <citation type="submission" date="2019-06" db="EMBL/GenBank/DDBJ databases">
        <title>Description of Kitasatospora acidophila sp. nov. isolated from pine grove soil, and reclassification of Streptomyces novaecaesareae to Kitasatospora novaeceasareae comb. nov.</title>
        <authorList>
            <person name="Kim M.J."/>
        </authorList>
    </citation>
    <scope>NUCLEOTIDE SEQUENCE [LARGE SCALE GENOMIC DNA]</scope>
    <source>
        <strain evidence="2 3">MMS16-CNU292</strain>
    </source>
</reference>
<dbReference type="EMBL" id="VIGB01000003">
    <property type="protein sequence ID" value="TQF05580.1"/>
    <property type="molecule type" value="Genomic_DNA"/>
</dbReference>
<keyword evidence="3" id="KW-1185">Reference proteome</keyword>
<protein>
    <submittedName>
        <fullName evidence="2">Uncharacterized protein</fullName>
    </submittedName>
</protein>
<evidence type="ECO:0000313" key="2">
    <source>
        <dbReference type="EMBL" id="TQF05580.1"/>
    </source>
</evidence>
<feature type="compositionally biased region" description="Basic and acidic residues" evidence="1">
    <location>
        <begin position="219"/>
        <end position="246"/>
    </location>
</feature>
<dbReference type="RefSeq" id="WP_141636055.1">
    <property type="nucleotide sequence ID" value="NZ_VIGB01000003.1"/>
</dbReference>
<gene>
    <name evidence="2" type="ORF">E6W39_29290</name>
</gene>